<evidence type="ECO:0000256" key="3">
    <source>
        <dbReference type="ARBA" id="ARBA00023163"/>
    </source>
</evidence>
<comment type="caution">
    <text evidence="6">The sequence shown here is derived from an EMBL/GenBank/DDBJ whole genome shotgun (WGS) entry which is preliminary data.</text>
</comment>
<feature type="domain" description="HTH iclR-type" evidence="4">
    <location>
        <begin position="10"/>
        <end position="71"/>
    </location>
</feature>
<evidence type="ECO:0000256" key="1">
    <source>
        <dbReference type="ARBA" id="ARBA00023015"/>
    </source>
</evidence>
<dbReference type="Gene3D" id="3.30.450.40">
    <property type="match status" value="1"/>
</dbReference>
<dbReference type="AlphaFoldDB" id="A0AAE3VI93"/>
<keyword evidence="2 6" id="KW-0238">DNA-binding</keyword>
<feature type="domain" description="IclR-ED" evidence="5">
    <location>
        <begin position="72"/>
        <end position="255"/>
    </location>
</feature>
<dbReference type="SMART" id="SM00346">
    <property type="entry name" value="HTH_ICLR"/>
    <property type="match status" value="1"/>
</dbReference>
<dbReference type="InterPro" id="IPR005471">
    <property type="entry name" value="Tscrpt_reg_IclR_N"/>
</dbReference>
<dbReference type="SUPFAM" id="SSF55781">
    <property type="entry name" value="GAF domain-like"/>
    <property type="match status" value="1"/>
</dbReference>
<dbReference type="SUPFAM" id="SSF46785">
    <property type="entry name" value="Winged helix' DNA-binding domain"/>
    <property type="match status" value="1"/>
</dbReference>
<organism evidence="6 7">
    <name type="scientific">Oligosphaera ethanolica</name>
    <dbReference type="NCBI Taxonomy" id="760260"/>
    <lineage>
        <taxon>Bacteria</taxon>
        <taxon>Pseudomonadati</taxon>
        <taxon>Lentisphaerota</taxon>
        <taxon>Oligosphaeria</taxon>
        <taxon>Oligosphaerales</taxon>
        <taxon>Oligosphaeraceae</taxon>
        <taxon>Oligosphaera</taxon>
    </lineage>
</organism>
<dbReference type="PROSITE" id="PS51077">
    <property type="entry name" value="HTH_ICLR"/>
    <property type="match status" value="1"/>
</dbReference>
<dbReference type="PANTHER" id="PTHR30136">
    <property type="entry name" value="HELIX-TURN-HELIX TRANSCRIPTIONAL REGULATOR, ICLR FAMILY"/>
    <property type="match status" value="1"/>
</dbReference>
<dbReference type="GO" id="GO:0003700">
    <property type="term" value="F:DNA-binding transcription factor activity"/>
    <property type="evidence" value="ECO:0007669"/>
    <property type="project" value="TreeGrafter"/>
</dbReference>
<evidence type="ECO:0000259" key="4">
    <source>
        <dbReference type="PROSITE" id="PS51077"/>
    </source>
</evidence>
<evidence type="ECO:0000256" key="2">
    <source>
        <dbReference type="ARBA" id="ARBA00023125"/>
    </source>
</evidence>
<dbReference type="InterPro" id="IPR036388">
    <property type="entry name" value="WH-like_DNA-bd_sf"/>
</dbReference>
<dbReference type="Pfam" id="PF09339">
    <property type="entry name" value="HTH_IclR"/>
    <property type="match status" value="1"/>
</dbReference>
<dbReference type="InterPro" id="IPR029016">
    <property type="entry name" value="GAF-like_dom_sf"/>
</dbReference>
<keyword evidence="3" id="KW-0804">Transcription</keyword>
<dbReference type="InterPro" id="IPR014757">
    <property type="entry name" value="Tscrpt_reg_IclR_C"/>
</dbReference>
<evidence type="ECO:0000259" key="5">
    <source>
        <dbReference type="PROSITE" id="PS51078"/>
    </source>
</evidence>
<gene>
    <name evidence="6" type="ORF">J3R75_003324</name>
</gene>
<dbReference type="GO" id="GO:0003677">
    <property type="term" value="F:DNA binding"/>
    <property type="evidence" value="ECO:0007669"/>
    <property type="project" value="UniProtKB-KW"/>
</dbReference>
<dbReference type="EMBL" id="JAUSVL010000001">
    <property type="protein sequence ID" value="MDQ0291217.1"/>
    <property type="molecule type" value="Genomic_DNA"/>
</dbReference>
<dbReference type="Proteomes" id="UP001238163">
    <property type="component" value="Unassembled WGS sequence"/>
</dbReference>
<proteinExistence type="predicted"/>
<dbReference type="PANTHER" id="PTHR30136:SF35">
    <property type="entry name" value="HTH-TYPE TRANSCRIPTIONAL REGULATOR RV1719"/>
    <property type="match status" value="1"/>
</dbReference>
<dbReference type="Gene3D" id="1.10.10.10">
    <property type="entry name" value="Winged helix-like DNA-binding domain superfamily/Winged helix DNA-binding domain"/>
    <property type="match status" value="1"/>
</dbReference>
<dbReference type="InterPro" id="IPR050707">
    <property type="entry name" value="HTH_MetabolicPath_Reg"/>
</dbReference>
<sequence>MPKPTRKSLIQSVERALNILEVVRDSTKSVRAIDIARAVGLSPAAANNIVRTLFIRGYLTQDDHGHYLLGGKSYLLGGAADSWGDLRSVAREPMLGVSKKSKSLCFLGVECQSQLIAVSIAEGNGPLIVPRNQDWLEQLHCTAAGKILLAAMPPDRYDDFKQCVPLQRFTNKTITDWQELDSEINAVRDKGFALCRDESVFGLCSLGVPVMDSARQHVVAALAVVFSSYYLNDDYQDQMVRLLLDAAATICTNLK</sequence>
<keyword evidence="1" id="KW-0805">Transcription regulation</keyword>
<evidence type="ECO:0000313" key="6">
    <source>
        <dbReference type="EMBL" id="MDQ0291217.1"/>
    </source>
</evidence>
<dbReference type="GO" id="GO:0045892">
    <property type="term" value="P:negative regulation of DNA-templated transcription"/>
    <property type="evidence" value="ECO:0007669"/>
    <property type="project" value="TreeGrafter"/>
</dbReference>
<accession>A0AAE3VI93</accession>
<reference evidence="6" key="1">
    <citation type="submission" date="2023-07" db="EMBL/GenBank/DDBJ databases">
        <title>Genomic Encyclopedia of Type Strains, Phase IV (KMG-IV): sequencing the most valuable type-strain genomes for metagenomic binning, comparative biology and taxonomic classification.</title>
        <authorList>
            <person name="Goeker M."/>
        </authorList>
    </citation>
    <scope>NUCLEOTIDE SEQUENCE</scope>
    <source>
        <strain evidence="6">DSM 24202</strain>
    </source>
</reference>
<evidence type="ECO:0000313" key="7">
    <source>
        <dbReference type="Proteomes" id="UP001238163"/>
    </source>
</evidence>
<dbReference type="InterPro" id="IPR036390">
    <property type="entry name" value="WH_DNA-bd_sf"/>
</dbReference>
<dbReference type="Pfam" id="PF01614">
    <property type="entry name" value="IclR_C"/>
    <property type="match status" value="1"/>
</dbReference>
<dbReference type="PROSITE" id="PS51078">
    <property type="entry name" value="ICLR_ED"/>
    <property type="match status" value="1"/>
</dbReference>
<dbReference type="RefSeq" id="WP_307263683.1">
    <property type="nucleotide sequence ID" value="NZ_JAUSVL010000001.1"/>
</dbReference>
<name>A0AAE3VI93_9BACT</name>
<protein>
    <submittedName>
        <fullName evidence="6">DNA-binding IclR family transcriptional regulator</fullName>
    </submittedName>
</protein>
<keyword evidence="7" id="KW-1185">Reference proteome</keyword>